<dbReference type="GO" id="GO:0043139">
    <property type="term" value="F:5'-3' DNA helicase activity"/>
    <property type="evidence" value="ECO:0007669"/>
    <property type="project" value="UniProtKB-EC"/>
</dbReference>
<keyword evidence="5" id="KW-1185">Reference proteome</keyword>
<keyword evidence="1" id="KW-0347">Helicase</keyword>
<protein>
    <recommendedName>
        <fullName evidence="1">ATP-dependent DNA helicase</fullName>
        <ecNumber evidence="1">5.6.2.3</ecNumber>
    </recommendedName>
</protein>
<dbReference type="AlphaFoldDB" id="A0AAP0L0Q9"/>
<evidence type="ECO:0000313" key="5">
    <source>
        <dbReference type="Proteomes" id="UP001420932"/>
    </source>
</evidence>
<comment type="similarity">
    <text evidence="1">Belongs to the helicase family.</text>
</comment>
<accession>A0AAP0L0Q9</accession>
<dbReference type="GO" id="GO:0006281">
    <property type="term" value="P:DNA repair"/>
    <property type="evidence" value="ECO:0007669"/>
    <property type="project" value="UniProtKB-KW"/>
</dbReference>
<keyword evidence="1" id="KW-0378">Hydrolase</keyword>
<sequence length="390" mass="44342">MIALATASSGVAASLLPGGRTAHSRFKLPINLDGIRTCNVRKQSMLAKLLLKTHLVIWDEAPMSNKQHIEASDSMLKDVTDKDIPFGRKVIVFGGDFRQVLPVVPKGNRQDVMKLTLATSYIWPLLKKIKLVENMRARLDLKFLKFILRVGNGTEDELPGNMISIPSNITLPYVDEQNSLEKLITAVYPNLSKYTAKIDAMSSRAILTTKNEFVDEVNSLLIHRFPGEVVRYYSFDEILNENTSLVNLQFLNSLSLSGFHPHDLMLKKDCLVILLHNINPSEGLCNGTRLICRRFEKNIIDAEIATGHYKGKRVFLPRIPFIPNEEDKMPFKFKRRQFPIRLCFAMTINKAQGQTLNFVGIYLREPVFFSWSTLSCAFTCYHCDLHQSSY</sequence>
<dbReference type="GO" id="GO:0016787">
    <property type="term" value="F:hydrolase activity"/>
    <property type="evidence" value="ECO:0007669"/>
    <property type="project" value="UniProtKB-KW"/>
</dbReference>
<dbReference type="PANTHER" id="PTHR10492:SF94">
    <property type="entry name" value="ATP-DEPENDENT DNA HELICASE"/>
    <property type="match status" value="1"/>
</dbReference>
<comment type="cofactor">
    <cofactor evidence="1">
        <name>Mg(2+)</name>
        <dbReference type="ChEBI" id="CHEBI:18420"/>
    </cofactor>
</comment>
<evidence type="ECO:0000259" key="3">
    <source>
        <dbReference type="Pfam" id="PF21530"/>
    </source>
</evidence>
<dbReference type="InterPro" id="IPR010285">
    <property type="entry name" value="DNA_helicase_pif1-like_DEAD"/>
</dbReference>
<dbReference type="InterPro" id="IPR027417">
    <property type="entry name" value="P-loop_NTPase"/>
</dbReference>
<dbReference type="EMBL" id="JBBNAF010000003">
    <property type="protein sequence ID" value="KAK9160484.1"/>
    <property type="molecule type" value="Genomic_DNA"/>
</dbReference>
<feature type="domain" description="DNA helicase Pif1-like DEAD-box helicase" evidence="2">
    <location>
        <begin position="2"/>
        <end position="156"/>
    </location>
</feature>
<evidence type="ECO:0000259" key="2">
    <source>
        <dbReference type="Pfam" id="PF05970"/>
    </source>
</evidence>
<dbReference type="GO" id="GO:0000723">
    <property type="term" value="P:telomere maintenance"/>
    <property type="evidence" value="ECO:0007669"/>
    <property type="project" value="InterPro"/>
</dbReference>
<feature type="domain" description="DNA helicase Pif1-like 2B" evidence="3">
    <location>
        <begin position="250"/>
        <end position="292"/>
    </location>
</feature>
<dbReference type="InterPro" id="IPR049163">
    <property type="entry name" value="Pif1-like_2B_dom"/>
</dbReference>
<dbReference type="Gene3D" id="3.40.50.300">
    <property type="entry name" value="P-loop containing nucleotide triphosphate hydrolases"/>
    <property type="match status" value="1"/>
</dbReference>
<dbReference type="Pfam" id="PF21530">
    <property type="entry name" value="Pif1_2B_dom"/>
    <property type="match status" value="1"/>
</dbReference>
<dbReference type="Proteomes" id="UP001420932">
    <property type="component" value="Unassembled WGS sequence"/>
</dbReference>
<dbReference type="Pfam" id="PF05970">
    <property type="entry name" value="PIF1"/>
    <property type="match status" value="1"/>
</dbReference>
<organism evidence="4 5">
    <name type="scientific">Stephania yunnanensis</name>
    <dbReference type="NCBI Taxonomy" id="152371"/>
    <lineage>
        <taxon>Eukaryota</taxon>
        <taxon>Viridiplantae</taxon>
        <taxon>Streptophyta</taxon>
        <taxon>Embryophyta</taxon>
        <taxon>Tracheophyta</taxon>
        <taxon>Spermatophyta</taxon>
        <taxon>Magnoliopsida</taxon>
        <taxon>Ranunculales</taxon>
        <taxon>Menispermaceae</taxon>
        <taxon>Menispermoideae</taxon>
        <taxon>Cissampelideae</taxon>
        <taxon>Stephania</taxon>
    </lineage>
</organism>
<dbReference type="EC" id="5.6.2.3" evidence="1"/>
<name>A0AAP0L0Q9_9MAGN</name>
<reference evidence="4 5" key="1">
    <citation type="submission" date="2024-01" db="EMBL/GenBank/DDBJ databases">
        <title>Genome assemblies of Stephania.</title>
        <authorList>
            <person name="Yang L."/>
        </authorList>
    </citation>
    <scope>NUCLEOTIDE SEQUENCE [LARGE SCALE GENOMIC DNA]</scope>
    <source>
        <strain evidence="4">YNDBR</strain>
        <tissue evidence="4">Leaf</tissue>
    </source>
</reference>
<keyword evidence="1" id="KW-0547">Nucleotide-binding</keyword>
<dbReference type="SUPFAM" id="SSF52540">
    <property type="entry name" value="P-loop containing nucleoside triphosphate hydrolases"/>
    <property type="match status" value="1"/>
</dbReference>
<keyword evidence="1" id="KW-0234">DNA repair</keyword>
<dbReference type="GO" id="GO:0005524">
    <property type="term" value="F:ATP binding"/>
    <property type="evidence" value="ECO:0007669"/>
    <property type="project" value="UniProtKB-KW"/>
</dbReference>
<dbReference type="PANTHER" id="PTHR10492">
    <property type="match status" value="1"/>
</dbReference>
<dbReference type="GO" id="GO:0006310">
    <property type="term" value="P:DNA recombination"/>
    <property type="evidence" value="ECO:0007669"/>
    <property type="project" value="UniProtKB-KW"/>
</dbReference>
<gene>
    <name evidence="4" type="ORF">Syun_006825</name>
</gene>
<proteinExistence type="inferred from homology"/>
<evidence type="ECO:0000313" key="4">
    <source>
        <dbReference type="EMBL" id="KAK9160484.1"/>
    </source>
</evidence>
<comment type="caution">
    <text evidence="4">The sequence shown here is derived from an EMBL/GenBank/DDBJ whole genome shotgun (WGS) entry which is preliminary data.</text>
</comment>
<keyword evidence="1" id="KW-0067">ATP-binding</keyword>
<evidence type="ECO:0000256" key="1">
    <source>
        <dbReference type="RuleBase" id="RU363044"/>
    </source>
</evidence>
<keyword evidence="1" id="KW-0233">DNA recombination</keyword>
<keyword evidence="1" id="KW-0227">DNA damage</keyword>
<comment type="catalytic activity">
    <reaction evidence="1">
        <text>ATP + H2O = ADP + phosphate + H(+)</text>
        <dbReference type="Rhea" id="RHEA:13065"/>
        <dbReference type="ChEBI" id="CHEBI:15377"/>
        <dbReference type="ChEBI" id="CHEBI:15378"/>
        <dbReference type="ChEBI" id="CHEBI:30616"/>
        <dbReference type="ChEBI" id="CHEBI:43474"/>
        <dbReference type="ChEBI" id="CHEBI:456216"/>
        <dbReference type="EC" id="5.6.2.3"/>
    </reaction>
</comment>